<feature type="region of interest" description="Disordered" evidence="1">
    <location>
        <begin position="145"/>
        <end position="177"/>
    </location>
</feature>
<evidence type="ECO:0000313" key="2">
    <source>
        <dbReference type="Proteomes" id="UP000887565"/>
    </source>
</evidence>
<dbReference type="WBParaSite" id="nRc.2.0.1.t06921-RA">
    <property type="protein sequence ID" value="nRc.2.0.1.t06921-RA"/>
    <property type="gene ID" value="nRc.2.0.1.g06921"/>
</dbReference>
<proteinExistence type="predicted"/>
<evidence type="ECO:0000313" key="3">
    <source>
        <dbReference type="WBParaSite" id="nRc.2.0.1.t06921-RA"/>
    </source>
</evidence>
<feature type="compositionally biased region" description="Polar residues" evidence="1">
    <location>
        <begin position="150"/>
        <end position="164"/>
    </location>
</feature>
<sequence>MPQVQGSKGLASEFLGVDRTPFIVRFDSQAVKSDLLSAVIPKHLEYYASLDSHLTLNLFFAMFHFHLCGDIQNIFPVFVHDFQTTSAIAYKADQIHKHLYAEPVLDHDLDVYKVRATKLPFSSWATFYMWQEAIKRFMSHIDQDRKVPKSRNSQPSQQTETFGSKSKKMKQQLEEEEDEQYALIDKMEGHTVTDPATHREYEALGRYLFSHLSDAKPVVARMTYGPCFVGKDPLPEPATTIEEGRRIKADIGQHLERLKVD</sequence>
<evidence type="ECO:0000256" key="1">
    <source>
        <dbReference type="SAM" id="MobiDB-lite"/>
    </source>
</evidence>
<organism evidence="2 3">
    <name type="scientific">Romanomermis culicivorax</name>
    <name type="common">Nematode worm</name>
    <dbReference type="NCBI Taxonomy" id="13658"/>
    <lineage>
        <taxon>Eukaryota</taxon>
        <taxon>Metazoa</taxon>
        <taxon>Ecdysozoa</taxon>
        <taxon>Nematoda</taxon>
        <taxon>Enoplea</taxon>
        <taxon>Dorylaimia</taxon>
        <taxon>Mermithida</taxon>
        <taxon>Mermithoidea</taxon>
        <taxon>Mermithidae</taxon>
        <taxon>Romanomermis</taxon>
    </lineage>
</organism>
<reference evidence="3" key="1">
    <citation type="submission" date="2022-11" db="UniProtKB">
        <authorList>
            <consortium name="WormBaseParasite"/>
        </authorList>
    </citation>
    <scope>IDENTIFICATION</scope>
</reference>
<keyword evidence="2" id="KW-1185">Reference proteome</keyword>
<protein>
    <submittedName>
        <fullName evidence="3">Uncharacterized protein</fullName>
    </submittedName>
</protein>
<dbReference type="AlphaFoldDB" id="A0A915HYK8"/>
<dbReference type="Proteomes" id="UP000887565">
    <property type="component" value="Unplaced"/>
</dbReference>
<name>A0A915HYK8_ROMCU</name>
<accession>A0A915HYK8</accession>